<dbReference type="CDD" id="cd02440">
    <property type="entry name" value="AdoMet_MTases"/>
    <property type="match status" value="1"/>
</dbReference>
<dbReference type="OrthoDB" id="433955at2759"/>
<dbReference type="Gene3D" id="3.40.50.150">
    <property type="entry name" value="Vaccinia Virus protein VP39"/>
    <property type="match status" value="1"/>
</dbReference>
<dbReference type="InterPro" id="IPR029063">
    <property type="entry name" value="SAM-dependent_MTases_sf"/>
</dbReference>
<proteinExistence type="predicted"/>
<organism evidence="1 2">
    <name type="scientific">Hydnomerulius pinastri MD-312</name>
    <dbReference type="NCBI Taxonomy" id="994086"/>
    <lineage>
        <taxon>Eukaryota</taxon>
        <taxon>Fungi</taxon>
        <taxon>Dikarya</taxon>
        <taxon>Basidiomycota</taxon>
        <taxon>Agaricomycotina</taxon>
        <taxon>Agaricomycetes</taxon>
        <taxon>Agaricomycetidae</taxon>
        <taxon>Boletales</taxon>
        <taxon>Boletales incertae sedis</taxon>
        <taxon>Leucogyrophana</taxon>
    </lineage>
</organism>
<evidence type="ECO:0000313" key="1">
    <source>
        <dbReference type="EMBL" id="KIJ59379.1"/>
    </source>
</evidence>
<dbReference type="HOGENOM" id="CLU_030437_1_0_1"/>
<dbReference type="Proteomes" id="UP000053820">
    <property type="component" value="Unassembled WGS sequence"/>
</dbReference>
<keyword evidence="2" id="KW-1185">Reference proteome</keyword>
<dbReference type="EMBL" id="KN839889">
    <property type="protein sequence ID" value="KIJ59379.1"/>
    <property type="molecule type" value="Genomic_DNA"/>
</dbReference>
<reference evidence="1 2" key="1">
    <citation type="submission" date="2014-04" db="EMBL/GenBank/DDBJ databases">
        <title>Evolutionary Origins and Diversification of the Mycorrhizal Mutualists.</title>
        <authorList>
            <consortium name="DOE Joint Genome Institute"/>
            <consortium name="Mycorrhizal Genomics Consortium"/>
            <person name="Kohler A."/>
            <person name="Kuo A."/>
            <person name="Nagy L.G."/>
            <person name="Floudas D."/>
            <person name="Copeland A."/>
            <person name="Barry K.W."/>
            <person name="Cichocki N."/>
            <person name="Veneault-Fourrey C."/>
            <person name="LaButti K."/>
            <person name="Lindquist E.A."/>
            <person name="Lipzen A."/>
            <person name="Lundell T."/>
            <person name="Morin E."/>
            <person name="Murat C."/>
            <person name="Riley R."/>
            <person name="Ohm R."/>
            <person name="Sun H."/>
            <person name="Tunlid A."/>
            <person name="Henrissat B."/>
            <person name="Grigoriev I.V."/>
            <person name="Hibbett D.S."/>
            <person name="Martin F."/>
        </authorList>
    </citation>
    <scope>NUCLEOTIDE SEQUENCE [LARGE SCALE GENOMIC DNA]</scope>
    <source>
        <strain evidence="1 2">MD-312</strain>
    </source>
</reference>
<dbReference type="PANTHER" id="PTHR14614:SF147">
    <property type="entry name" value="S-ADENOSYLMETHIONINE-DEPENDENT METHYLTRANSFERASE OF THE SEVEN BETA-STRAND FAMILY"/>
    <property type="match status" value="1"/>
</dbReference>
<accession>A0A0C9V2A4</accession>
<dbReference type="GO" id="GO:0008757">
    <property type="term" value="F:S-adenosylmethionine-dependent methyltransferase activity"/>
    <property type="evidence" value="ECO:0007669"/>
    <property type="project" value="UniProtKB-ARBA"/>
</dbReference>
<evidence type="ECO:0000313" key="2">
    <source>
        <dbReference type="Proteomes" id="UP000053820"/>
    </source>
</evidence>
<dbReference type="Pfam" id="PF10294">
    <property type="entry name" value="Methyltransf_16"/>
    <property type="match status" value="1"/>
</dbReference>
<name>A0A0C9V2A4_9AGAM</name>
<dbReference type="SUPFAM" id="SSF53335">
    <property type="entry name" value="S-adenosyl-L-methionine-dependent methyltransferases"/>
    <property type="match status" value="1"/>
</dbReference>
<protein>
    <submittedName>
        <fullName evidence="1">Uncharacterized protein</fullName>
    </submittedName>
</protein>
<gene>
    <name evidence="1" type="ORF">HYDPIDRAFT_162493</name>
</gene>
<sequence>MSIIQPPTSYLPPIAKIASFTSAQLLDALVYLKSLYRPEVRGSRRRRTHSFSFSKELSPSMANLPAGDDSDIQLIRSDAFERSYAIRWLTALIAQIEAWEQLSHDGHATPSDLEMDQLAPAHTGILIQQAASLLAICAGVAAAGTVQRVFSFDSVIAGKIEVQLTGIPLENQDYGSLGAQTWGGACVLSEMIVENPDRFGLGSGSPAKDAPVPERSFRVLELGAGTGLVGLTAAKLLQALPAWKNRRVTVVATDFHPSVLENLQSNTELNFSTSSNDRDDSISVTSQFLDWSSFLTTASKPKVLFNPFDVVFGADIIYEAQHAVWIRDCLKSLLRHPDTFDALSEVAPTFHLVIPLRPTHSFESSTIESVFPWKDKSPQGTHRELVILSKESILCEAHEGAGVKRSHADDDVEYVYYRIGWSI</sequence>
<dbReference type="PANTHER" id="PTHR14614">
    <property type="entry name" value="HEPATOCELLULAR CARCINOMA-ASSOCIATED ANTIGEN"/>
    <property type="match status" value="1"/>
</dbReference>
<dbReference type="AlphaFoldDB" id="A0A0C9V2A4"/>
<dbReference type="InterPro" id="IPR019410">
    <property type="entry name" value="Methyltransf_16"/>
</dbReference>